<evidence type="ECO:0000313" key="3">
    <source>
        <dbReference type="Proteomes" id="UP001603857"/>
    </source>
</evidence>
<evidence type="ECO:0000313" key="2">
    <source>
        <dbReference type="EMBL" id="KAL2323359.1"/>
    </source>
</evidence>
<keyword evidence="1" id="KW-0732">Signal</keyword>
<dbReference type="Proteomes" id="UP001603857">
    <property type="component" value="Unassembled WGS sequence"/>
</dbReference>
<dbReference type="PANTHER" id="PTHR34463:SF11">
    <property type="entry name" value="GLYCINE-RICH PROTEIN LIKE"/>
    <property type="match status" value="1"/>
</dbReference>
<evidence type="ECO:0000256" key="1">
    <source>
        <dbReference type="SAM" id="SignalP"/>
    </source>
</evidence>
<accession>A0ABD1LIL7</accession>
<dbReference type="AlphaFoldDB" id="A0ABD1LIL7"/>
<organism evidence="2 3">
    <name type="scientific">Flemingia macrophylla</name>
    <dbReference type="NCBI Taxonomy" id="520843"/>
    <lineage>
        <taxon>Eukaryota</taxon>
        <taxon>Viridiplantae</taxon>
        <taxon>Streptophyta</taxon>
        <taxon>Embryophyta</taxon>
        <taxon>Tracheophyta</taxon>
        <taxon>Spermatophyta</taxon>
        <taxon>Magnoliopsida</taxon>
        <taxon>eudicotyledons</taxon>
        <taxon>Gunneridae</taxon>
        <taxon>Pentapetalae</taxon>
        <taxon>rosids</taxon>
        <taxon>fabids</taxon>
        <taxon>Fabales</taxon>
        <taxon>Fabaceae</taxon>
        <taxon>Papilionoideae</taxon>
        <taxon>50 kb inversion clade</taxon>
        <taxon>NPAAA clade</taxon>
        <taxon>indigoferoid/millettioid clade</taxon>
        <taxon>Phaseoleae</taxon>
        <taxon>Flemingia</taxon>
    </lineage>
</organism>
<feature type="signal peptide" evidence="1">
    <location>
        <begin position="1"/>
        <end position="22"/>
    </location>
</feature>
<protein>
    <recommendedName>
        <fullName evidence="4">Glycine-rich protein</fullName>
    </recommendedName>
</protein>
<feature type="chain" id="PRO_5044747128" description="Glycine-rich protein" evidence="1">
    <location>
        <begin position="23"/>
        <end position="102"/>
    </location>
</feature>
<comment type="caution">
    <text evidence="2">The sequence shown here is derived from an EMBL/GenBank/DDBJ whole genome shotgun (WGS) entry which is preliminary data.</text>
</comment>
<reference evidence="2 3" key="1">
    <citation type="submission" date="2024-08" db="EMBL/GenBank/DDBJ databases">
        <title>Insights into the chromosomal genome structure of Flemingia macrophylla.</title>
        <authorList>
            <person name="Ding Y."/>
            <person name="Zhao Y."/>
            <person name="Bi W."/>
            <person name="Wu M."/>
            <person name="Zhao G."/>
            <person name="Gong Y."/>
            <person name="Li W."/>
            <person name="Zhang P."/>
        </authorList>
    </citation>
    <scope>NUCLEOTIDE SEQUENCE [LARGE SCALE GENOMIC DNA]</scope>
    <source>
        <strain evidence="2">DYQJB</strain>
        <tissue evidence="2">Leaf</tissue>
    </source>
</reference>
<name>A0ABD1LIL7_9FABA</name>
<proteinExistence type="predicted"/>
<sequence>MGKCCYMLLLVVLALATVFASARNMPSGTDATLEDQKNVLGFGFSGVDNNGLPFAGVGTGFDAGNLGGPSGLGGFTGFGGPSAGLGGFGGPATGGLPNLPLP</sequence>
<dbReference type="EMBL" id="JBGMDY010000009">
    <property type="protein sequence ID" value="KAL2323359.1"/>
    <property type="molecule type" value="Genomic_DNA"/>
</dbReference>
<evidence type="ECO:0008006" key="4">
    <source>
        <dbReference type="Google" id="ProtNLM"/>
    </source>
</evidence>
<dbReference type="PANTHER" id="PTHR34463">
    <property type="entry name" value="GLYCINE-RICH PROTEIN"/>
    <property type="match status" value="1"/>
</dbReference>
<gene>
    <name evidence="2" type="ORF">Fmac_027738</name>
</gene>
<keyword evidence="3" id="KW-1185">Reference proteome</keyword>